<dbReference type="InterPro" id="IPR009454">
    <property type="entry name" value="Lipid_transpt_open_b-sht"/>
</dbReference>
<reference evidence="23" key="1">
    <citation type="thesis" date="2020" institute="ProQuest LLC" country="789 East Eisenhower Parkway, Ann Arbor, MI, USA">
        <title>Comparative Genomics and Chromosome Evolution.</title>
        <authorList>
            <person name="Mudd A.B."/>
        </authorList>
    </citation>
    <scope>NUCLEOTIDE SEQUENCE</scope>
    <source>
        <strain evidence="23">Female2</strain>
        <tissue evidence="23">Blood</tissue>
    </source>
</reference>
<keyword evidence="16" id="KW-0325">Glycoprotein</keyword>
<dbReference type="SMART" id="SM01169">
    <property type="entry name" value="DUF1943"/>
    <property type="match status" value="1"/>
</dbReference>
<dbReference type="GO" id="GO:0005737">
    <property type="term" value="C:cytoplasm"/>
    <property type="evidence" value="ECO:0007669"/>
    <property type="project" value="UniProtKB-SubCell"/>
</dbReference>
<evidence type="ECO:0000256" key="14">
    <source>
        <dbReference type="ARBA" id="ARBA00023098"/>
    </source>
</evidence>
<keyword evidence="12 21" id="KW-0732">Signal</keyword>
<keyword evidence="13" id="KW-0445">Lipid transport</keyword>
<feature type="signal peptide" evidence="21">
    <location>
        <begin position="1"/>
        <end position="19"/>
    </location>
</feature>
<dbReference type="FunFam" id="2.30.230.10:FF:000003">
    <property type="entry name" value="Apolipoprotein B"/>
    <property type="match status" value="1"/>
</dbReference>
<evidence type="ECO:0000256" key="16">
    <source>
        <dbReference type="ARBA" id="ARBA00023180"/>
    </source>
</evidence>
<accession>A0A8T2JQ63</accession>
<dbReference type="Pfam" id="PF01347">
    <property type="entry name" value="Vitellogenin_N"/>
    <property type="match status" value="1"/>
</dbReference>
<dbReference type="SUPFAM" id="SSF48431">
    <property type="entry name" value="Lipovitellin-phosvitin complex, superhelical domain"/>
    <property type="match status" value="1"/>
</dbReference>
<evidence type="ECO:0000256" key="21">
    <source>
        <dbReference type="SAM" id="SignalP"/>
    </source>
</evidence>
<keyword evidence="5" id="KW-0963">Cytoplasm</keyword>
<protein>
    <recommendedName>
        <fullName evidence="22">Vitellogenin domain-containing protein</fullName>
    </recommendedName>
</protein>
<evidence type="ECO:0000313" key="24">
    <source>
        <dbReference type="Proteomes" id="UP000812440"/>
    </source>
</evidence>
<dbReference type="InterPro" id="IPR052418">
    <property type="entry name" value="Apolipoprotein_B"/>
</dbReference>
<dbReference type="InterPro" id="IPR022176">
    <property type="entry name" value="ApoB100_C"/>
</dbReference>
<dbReference type="Gene3D" id="2.20.50.20">
    <property type="entry name" value="Lipovitellin. Chain A, domain 3"/>
    <property type="match status" value="1"/>
</dbReference>
<dbReference type="GO" id="GO:0030301">
    <property type="term" value="P:cholesterol transport"/>
    <property type="evidence" value="ECO:0007669"/>
    <property type="project" value="TreeGrafter"/>
</dbReference>
<keyword evidence="4" id="KW-0813">Transport</keyword>
<feature type="domain" description="Vitellogenin" evidence="22">
    <location>
        <begin position="38"/>
        <end position="656"/>
    </location>
</feature>
<dbReference type="InterPro" id="IPR001747">
    <property type="entry name" value="Vitellogenin_N"/>
</dbReference>
<dbReference type="SUPFAM" id="SSF48371">
    <property type="entry name" value="ARM repeat"/>
    <property type="match status" value="1"/>
</dbReference>
<dbReference type="GO" id="GO:0008203">
    <property type="term" value="P:cholesterol metabolic process"/>
    <property type="evidence" value="ECO:0007669"/>
    <property type="project" value="UniProtKB-KW"/>
</dbReference>
<dbReference type="InterPro" id="IPR015819">
    <property type="entry name" value="Lipid_transp_b-sht_shell"/>
</dbReference>
<dbReference type="GO" id="GO:0042632">
    <property type="term" value="P:cholesterol homeostasis"/>
    <property type="evidence" value="ECO:0007669"/>
    <property type="project" value="TreeGrafter"/>
</dbReference>
<dbReference type="GO" id="GO:0034359">
    <property type="term" value="C:mature chylomicron"/>
    <property type="evidence" value="ECO:0007669"/>
    <property type="project" value="TreeGrafter"/>
</dbReference>
<dbReference type="PANTHER" id="PTHR13769">
    <property type="entry name" value="APOLIPOPROTEIN B"/>
    <property type="match status" value="1"/>
</dbReference>
<keyword evidence="24" id="KW-1185">Reference proteome</keyword>
<keyword evidence="17" id="KW-0753">Steroid metabolism</keyword>
<evidence type="ECO:0000256" key="2">
    <source>
        <dbReference type="ARBA" id="ARBA00004502"/>
    </source>
</evidence>
<dbReference type="GO" id="GO:0034361">
    <property type="term" value="C:very-low-density lipoprotein particle"/>
    <property type="evidence" value="ECO:0007669"/>
    <property type="project" value="UniProtKB-KW"/>
</dbReference>
<dbReference type="InterPro" id="IPR011030">
    <property type="entry name" value="Lipovitellin_superhlx_dom"/>
</dbReference>
<dbReference type="InterPro" id="IPR015816">
    <property type="entry name" value="Vitellinogen_b-sht_N"/>
</dbReference>
<evidence type="ECO:0000256" key="15">
    <source>
        <dbReference type="ARBA" id="ARBA00023166"/>
    </source>
</evidence>
<dbReference type="SUPFAM" id="SSF56968">
    <property type="entry name" value="Lipovitellin-phosvitin complex, beta-sheet shell regions"/>
    <property type="match status" value="2"/>
</dbReference>
<gene>
    <name evidence="23" type="ORF">GDO86_010476</name>
</gene>
<sequence>MGTEKLLLLLLLASTNTLAQEDGPDSQDPTCSKAAIKFKHLKKYVYNYDAATSSGVTGTADSQSGSKFNCKIELEVPQPCNFILRIKQCTLREVYGVNSEGKALLKKSKNSEDFSNAMTKYEVKVTVLDGKSIVLYPHKDEPVNVLNMKRGILSVLLVPDESQETDYVDTVYGKCASEITVSNKKDVTVKRNLKTCDQFAPIRDYASPVALFKGLNEPLSTLISSEQSCQYSMEPKRKHITEASCSETHLFLPFSHKNQYGMNVKVTQTLKLEDVAKTNNREFDTEPMMARGLALEAAKDFSKNEDAVLENLQELQKISTTEQNQQRAENFYKLVSALRNLNNETLGPLVPQMMQLSSPITLQALTQCGTPECFGGILRVLRSGEISPVISDAVTYGLGLLPSPCTKRIRELLNMAQYQSSRASFYALSHAVSNFYEDTKTVAPELRDVADFMISLIGNECTENEDKTFQTLKAVGIMGKALEDSNPQIKSSLLKCVKRQIPSPEIQKAAIQAFRKMSITDEVRGALIQVFQDSSSPLQNRLAAYLMLMKNPSPSDLRKIVRVLLKEDNKQLKNFVSSHMANILKLQAPEAQELKNKLQEALKSTQGLNVNDDFTKFSKNYLIFKDVSIPILDSTLGADLGGNIIFDSDSYMPKEVMLEATLDLFGKSVDMFEIGVEGKGFEPTLEALFGKGGFFPDSTTKALYWVDGKVPSDVTNVLYKWFGVSRQSGQNQDFTKAILLNAEKLIKEVRSSNAPEAKAYLEIMGKELGYLKLSDFRILGNMLLKTFHTAQEFPAKLMQLLSKGADTDLFLHYIFMDNEFGLPTGSGLQLQVSLSGIITPGTKAGMKFGGKNIKAELSMKPAVAVEFVTSMGIQIPEFSRHAVVMNSNFYHESGIETRISVQDGQFKFSIPAPKAPTKLLSINNKLNLVYASKTEVMTSIIENRMAQSSCKPLFTGLNYCTNMEYSNASSIDGAPYFPLTGETRFNIEIQPTGEVEEYSVTASYMLSREKEDQVNILKLAAQAEGAKSSEASLTMKYNRNKMLLTSDVQIPHFDVNFGASMKLDDASTKTKKAYDIIVNIHNKQVPEVTLTGKISSNGNHGGEIGGLISIPRLKVELKSDASFQYLVDTLGLQLQSSAKVYTFSGSQNVLFTYDKEKIEVAWKTGTNSDVKKIISQIPEMNFADLSDYQNMIKNYANDALDYKVAQTDMTMRHIASQSFVAANNWLQKTSESIPYANTLHNKLTALKDLDLQEFGLPPFPEQLFLNSDGKIVCSFNKNDIVIDIPLPYGGMSTDQLMARRTVRSPPVDLPSIGLKLPSQEFMIPSFRIPETYQLKVPVIRRLEASSNIKSNYYNWSASYTGESNTDSNAYTMKYDIRSDCILDILSYAIDVSAGTSYEPQKSFGYSYSGSIRHSLLEANVYMMESLNFENYPIAKASYSYNVRSILGFEGTLTASAESTRNSEIATLDYNANGVYKVAQWSATSDYSLRLQSKNSPVLNIESSFILESSCGKVTNKISGILNLDSLTLTSKTDLQDGALRNIMTLDLQSDQISFKSDTNGNYYNLIGLNKFEVTLSRQMAAIRSEYQADYKKKRFYTLLSGSLNSLGLELISDVNINDQVNRAAHKGSLKITADGLSASETTNVNFSPLILENDLNAAIGLNGGSMKMTANGRYRNNYAKMTLDGKASLMEISFGSVYQATLLGVDSKNVLNFRINKEGLKFSNNLMGAYDQMRLENSNDLTVSGLSAHFNSKFENTLSNDRSYKQDFDLQLQPYTMTALLNNELLYGSLQLSNRGQIQLEALKLNINGNMRGAFNKDEVKHSYTFSYSGLKANLKTDTVANVQGTAHTHAVTMEVAGLAASFSSSTNCETKSMRFTNMVHSVIAPFTVIVETRTNGDGRLSIFGEHTGQLYSQFFLKIEPLSFNLLHEYRGSTSHTFEAGKTHNALIDSKFNILFSPPEQFNSWKIKSQLNQNTYNQEFNAYNNPEKMGIELSGQTLADLSILDRQIVLPFAQFNLIDALSLRDSVNTPQEFSISGFVKYDKNKDVHVIELPFLESIASLFEKVRSVLITSLQSLQQTLKSINIDQYVKKYRSALEKLPEQMNDYVRDLEMDRRLNEAKAKMISLIKDFRISAEELQNSVENAFRTIENTIEYYLFVMGKYIKENYDFKQLNDAVETLLQQFIEKVKYLEEEYNIRNEVVNYIKQLQMDVAQIDINRVGKAFQNWIQNVDALYQIKETILQVLQTLRSLIKIDIDQIAVTVREYLQRNDLSKYKEQLLNALQYEDIKYIIEQMKNILLTMLEEYEVTEKFNAIVDKLQDMAAEYEIDKKVHMLTENFIQLLNQQNVKEAIKTVTDTLNSIDIKLYYRKTIVFIQDTLKKMKEYDFRKLVEDINKYIDVFFKKLKSFDYEQFVDNVNNWIREVTQKLNDYIKALELPQKAEALKQYMNDVSKVAAEYFEQIRETKLSAIIQWYQDIINSALLNDLRTKLLENFEDFRDRMYSMNIEKELQIYLQQLSQVYHRIVTYISDQWLIAFDKIRMFAEKNDLHQLAQKIQIYVEEGFVIPDISLGSMNIPAFEFSLRALKVATFRTPSFIVPFTDLQVSSVEINFKKLKDIGIPTRFVTPKFTILNSIEVPSYVIDLDELKLRMVKIIDQIISSDFQWPSPQVYLNDLKMSDMGFPSVTFPKIELPTIEIPELQIPKLNLEKFKFADIQIPEFQLPQIPHSVSLPTFGKLSSSFIVKSPFLSVSTAAEVKNGTVLENPEYIVSFSAETTSMIEALVFSIMADARISAPKLEQLLLKESVIASNKYFKLDHNGEVVFAGGYVQAKVLTGGSLKTDKNEASLHNEITVRLQKRITAECNTRYSHKLSIPQFDISSQLALQNEVESFIEAGRILLISSGKGNWKWASPDFSDEGNHQSDLKFNLMGSLIELSGNNKITDKFLKLDQTLKYESSLLSYVNVDITSKAESPYVGNSIVSVKGRGQVSDMKLELTATHNAELSGRATGTIQNSLTFLARPFDINLSTTNNGNLKVGFPLKLTGKIEFLNNYNFILNSKVQLVSWQVNGRFNQYKVSHTISAGNNEESMEVVVGTNGEANLDFLTIPISIPQIQFPYTVMKTPEVKDFSLWERTGLRNLLTTTKQNFDLNIKLQYKKNMDVHSIPLPLDAVYDSINTNMKDFTKKFEKGRDVALQVLTDSYNQAKEKFDKYKVENSVGNVPRILRVPGYTIPLINIEVSAFSAELPAFGYVMPKEISTPSFNLPVLGFSIPTYTLVLPSLELPVLHVPNTLRKLTLPKFKLPSGQSSITIPAMGNLTYDFSFKSNVISLATSAGLYNQTDLSARVSVASTSIIDILQFNIDGTTALTRKRGLKLATALAVKSELLEGKHESSMSLGKRNIEASVVTNAKIRLPYILQLALKQELTGNTKSKPTVLSKMTLNYEFTDSKFGNSAKGTVDHAMSLESLTSYFSVEAKTTGDMTGTVLNRPISGKITNEANTYLNSNGLRTATKLLGNFKAERLLTLDVNENLAVEASTSRIYAIWEHNGENNVNLQPIFNTQGSQTSKATLELTLWSLLTNIQVKINQPSSLYQEAAVNQNLLLSVNLEKQEFDLHGHGMLGSIILGHNIMLSNDKTNAKVEFDGSMQGHVDFLKSIILPVYEKSLWDALRLDVTTRIEKKQYLNASVSVAYTKNKEGFFIPLPLNKVEDGFIIKFPAVKLESPQWLKDLPNTVSNMELPEFPTVLEIPAFNIPFTDLNVPNTKMDLNNVKIHNVISTKPFNLALPSLPQVRFPKVDITTKYITVEEYEVPFFEITIPQHQISLARYTLPKSFYNIDFNSMVNKLADIDLPTIEIPEQNIEIPPIKMNLPSGLFIPAFGSLSGTAQLRSPIYNLTWTTKMVNSSDGFVASVDSTSSSTLQFLEYDFETSASVTEENNLKFKGTFSHVDFGVDWKEDIFFNGLRIPGHNFELDIKSPTFTDVQIRCQHENNKMASTISSPSTGTLGLVLESDSTTMKGRLFSRYLSSPGKDTLIIKTEMSLKNPERIQNKINWREEAAMDVLNGLKERVPRMSNAIYNCLNKYHKEHLGMDIDDASLKMKEKLQEKVTSTYRSTANEINKIEYQLRSTARGANDKYKDILNTAQKWYKEPFMNDGELKAKFYDKSIELIREYQHKMKDLIDAVIVFVKNTRFQLPGQSHKYSGEELFSIGVKQVMSTVEECIKKLQLLYDKCVVSINNMQINIPGLDVTIQGKEIISTVKNYLAELQDMSKKAYKDIQNISLERALNQLKTLIQEISQRFEQIIKALQSWNVEDLKFQARQMYSDALKSDYARDLNTLAESVKLNTDQLQNYIQTGHEELSEKLKQLQIYAKALREEYLDPNVVGWSVKYYEIEEKVVKLLQAIIDSLKELSLNHGINVSESKEQVMEFVNKYYQHAGDLLTNADDRGKHLVMTLSRYADEAISELSATSRRYTEEYSKILNEKLQYVYNLLVNTYGELSSQVTRIIDFVIEKFNSFIEYINELLQNFQNSANTQMKTYISTRKGEVKVDVPNPFN</sequence>
<evidence type="ECO:0000256" key="18">
    <source>
        <dbReference type="ARBA" id="ARBA00023313"/>
    </source>
</evidence>
<evidence type="ECO:0000256" key="20">
    <source>
        <dbReference type="SAM" id="Coils"/>
    </source>
</evidence>
<dbReference type="InterPro" id="IPR015255">
    <property type="entry name" value="Vitellinogen_open_b-sht"/>
</dbReference>
<proteinExistence type="predicted"/>
<keyword evidence="20" id="KW-0175">Coiled coil</keyword>
<comment type="subcellular location">
    <subcellularLocation>
        <location evidence="1">Cytoplasm</location>
    </subcellularLocation>
    <subcellularLocation>
        <location evidence="2">Lipid droplet</location>
    </subcellularLocation>
    <subcellularLocation>
        <location evidence="3">Secreted</location>
    </subcellularLocation>
</comment>
<feature type="coiled-coil region" evidence="20">
    <location>
        <begin position="4274"/>
        <end position="4301"/>
    </location>
</feature>
<dbReference type="InterPro" id="IPR015817">
    <property type="entry name" value="Vitellinogen_open_b-sht_sub1"/>
</dbReference>
<dbReference type="GO" id="GO:0008201">
    <property type="term" value="F:heparin binding"/>
    <property type="evidence" value="ECO:0007669"/>
    <property type="project" value="UniProtKB-KW"/>
</dbReference>
<keyword evidence="7" id="KW-0964">Secreted</keyword>
<organism evidence="23 24">
    <name type="scientific">Hymenochirus boettgeri</name>
    <name type="common">Congo dwarf clawed frog</name>
    <dbReference type="NCBI Taxonomy" id="247094"/>
    <lineage>
        <taxon>Eukaryota</taxon>
        <taxon>Metazoa</taxon>
        <taxon>Chordata</taxon>
        <taxon>Craniata</taxon>
        <taxon>Vertebrata</taxon>
        <taxon>Euteleostomi</taxon>
        <taxon>Amphibia</taxon>
        <taxon>Batrachia</taxon>
        <taxon>Anura</taxon>
        <taxon>Pipoidea</taxon>
        <taxon>Pipidae</taxon>
        <taxon>Pipinae</taxon>
        <taxon>Hymenochirus</taxon>
    </lineage>
</organism>
<dbReference type="InterPro" id="IPR016024">
    <property type="entry name" value="ARM-type_fold"/>
</dbReference>
<comment type="caution">
    <text evidence="23">The sequence shown here is derived from an EMBL/GenBank/DDBJ whole genome shotgun (WGS) entry which is preliminary data.</text>
</comment>
<dbReference type="Gene3D" id="2.30.230.10">
    <property type="entry name" value="Lipovitellin, beta-sheet shell regions, chain A"/>
    <property type="match status" value="1"/>
</dbReference>
<dbReference type="OrthoDB" id="6484170at2759"/>
<keyword evidence="9" id="KW-0358">Heparin-binding</keyword>
<dbReference type="Gene3D" id="1.25.10.20">
    <property type="entry name" value="Vitellinogen, superhelical"/>
    <property type="match status" value="1"/>
</dbReference>
<evidence type="ECO:0000256" key="13">
    <source>
        <dbReference type="ARBA" id="ARBA00023055"/>
    </source>
</evidence>
<dbReference type="GO" id="GO:0006642">
    <property type="term" value="P:triglyceride mobilization"/>
    <property type="evidence" value="ECO:0007669"/>
    <property type="project" value="TreeGrafter"/>
</dbReference>
<name>A0A8T2JQ63_9PIPI</name>
<keyword evidence="18" id="KW-0850">VLDL</keyword>
<evidence type="ECO:0000256" key="8">
    <source>
        <dbReference type="ARBA" id="ARBA00022548"/>
    </source>
</evidence>
<evidence type="ECO:0000256" key="4">
    <source>
        <dbReference type="ARBA" id="ARBA00022448"/>
    </source>
</evidence>
<keyword evidence="11" id="KW-0427">LDL</keyword>
<keyword evidence="10" id="KW-0551">Lipid droplet</keyword>
<dbReference type="PROSITE" id="PS51211">
    <property type="entry name" value="VITELLOGENIN"/>
    <property type="match status" value="1"/>
</dbReference>
<evidence type="ECO:0000256" key="7">
    <source>
        <dbReference type="ARBA" id="ARBA00022525"/>
    </source>
</evidence>
<evidence type="ECO:0000256" key="11">
    <source>
        <dbReference type="ARBA" id="ARBA00022710"/>
    </source>
</evidence>
<dbReference type="GO" id="GO:0050750">
    <property type="term" value="F:low-density lipoprotein particle receptor binding"/>
    <property type="evidence" value="ECO:0007669"/>
    <property type="project" value="TreeGrafter"/>
</dbReference>
<comment type="caution">
    <text evidence="19">Lacks conserved residue(s) required for the propagation of feature annotation.</text>
</comment>
<dbReference type="Pfam" id="PF06448">
    <property type="entry name" value="DUF1081"/>
    <property type="match status" value="1"/>
</dbReference>
<dbReference type="Proteomes" id="UP000812440">
    <property type="component" value="Chromosome 5"/>
</dbReference>
<dbReference type="GO" id="GO:0042953">
    <property type="term" value="P:lipoprotein transport"/>
    <property type="evidence" value="ECO:0007669"/>
    <property type="project" value="TreeGrafter"/>
</dbReference>
<keyword evidence="6" id="KW-0162">Chylomicron</keyword>
<evidence type="ECO:0000256" key="1">
    <source>
        <dbReference type="ARBA" id="ARBA00004496"/>
    </source>
</evidence>
<keyword evidence="8" id="KW-0153">Cholesterol metabolism</keyword>
<dbReference type="GO" id="GO:0034362">
    <property type="term" value="C:low-density lipoprotein particle"/>
    <property type="evidence" value="ECO:0007669"/>
    <property type="project" value="UniProtKB-KW"/>
</dbReference>
<evidence type="ECO:0000256" key="19">
    <source>
        <dbReference type="PROSITE-ProRule" id="PRU00557"/>
    </source>
</evidence>
<dbReference type="Gene3D" id="2.20.80.10">
    <property type="entry name" value="Lipovitellin-phosvitin complex, chain A, domain 4"/>
    <property type="match status" value="1"/>
</dbReference>
<evidence type="ECO:0000256" key="5">
    <source>
        <dbReference type="ARBA" id="ARBA00022490"/>
    </source>
</evidence>
<evidence type="ECO:0000256" key="12">
    <source>
        <dbReference type="ARBA" id="ARBA00022729"/>
    </source>
</evidence>
<evidence type="ECO:0000256" key="3">
    <source>
        <dbReference type="ARBA" id="ARBA00004613"/>
    </source>
</evidence>
<dbReference type="GO" id="GO:0005811">
    <property type="term" value="C:lipid droplet"/>
    <property type="evidence" value="ECO:0007669"/>
    <property type="project" value="UniProtKB-SubCell"/>
</dbReference>
<dbReference type="GO" id="GO:0120020">
    <property type="term" value="F:cholesterol transfer activity"/>
    <property type="evidence" value="ECO:0007669"/>
    <property type="project" value="TreeGrafter"/>
</dbReference>
<dbReference type="EMBL" id="JAACNH010000004">
    <property type="protein sequence ID" value="KAG8445703.1"/>
    <property type="molecule type" value="Genomic_DNA"/>
</dbReference>
<keyword evidence="14" id="KW-0443">Lipid metabolism</keyword>
<evidence type="ECO:0000313" key="23">
    <source>
        <dbReference type="EMBL" id="KAG8445703.1"/>
    </source>
</evidence>
<evidence type="ECO:0000256" key="10">
    <source>
        <dbReference type="ARBA" id="ARBA00022677"/>
    </source>
</evidence>
<keyword evidence="15" id="KW-1207">Sterol metabolism</keyword>
<evidence type="ECO:0000256" key="6">
    <source>
        <dbReference type="ARBA" id="ARBA00022513"/>
    </source>
</evidence>
<evidence type="ECO:0000259" key="22">
    <source>
        <dbReference type="PROSITE" id="PS51211"/>
    </source>
</evidence>
<dbReference type="Pfam" id="PF09172">
    <property type="entry name" value="Vit_open_b-sht"/>
    <property type="match status" value="1"/>
</dbReference>
<dbReference type="PANTHER" id="PTHR13769:SF1">
    <property type="entry name" value="APOLIPOPROTEIN B-100"/>
    <property type="match status" value="1"/>
</dbReference>
<dbReference type="Pfam" id="PF12491">
    <property type="entry name" value="ApoB100_C"/>
    <property type="match status" value="1"/>
</dbReference>
<feature type="chain" id="PRO_5035941834" description="Vitellogenin domain-containing protein" evidence="21">
    <location>
        <begin position="20"/>
        <end position="4551"/>
    </location>
</feature>
<evidence type="ECO:0000256" key="17">
    <source>
        <dbReference type="ARBA" id="ARBA00023221"/>
    </source>
</evidence>
<dbReference type="SMART" id="SM00638">
    <property type="entry name" value="LPD_N"/>
    <property type="match status" value="1"/>
</dbReference>
<evidence type="ECO:0000256" key="9">
    <source>
        <dbReference type="ARBA" id="ARBA00022674"/>
    </source>
</evidence>